<dbReference type="GeneID" id="61222261"/>
<dbReference type="EC" id="5.1.99.1" evidence="4"/>
<evidence type="ECO:0000259" key="3">
    <source>
        <dbReference type="PROSITE" id="PS51819"/>
    </source>
</evidence>
<protein>
    <submittedName>
        <fullName evidence="4">Methylmalonyl-CoA epimerase</fullName>
        <ecNumber evidence="4">5.1.99.1</ecNumber>
    </submittedName>
</protein>
<dbReference type="CDD" id="cd07249">
    <property type="entry name" value="MMCE"/>
    <property type="match status" value="1"/>
</dbReference>
<dbReference type="KEGG" id="pfre:RM25_1118"/>
<dbReference type="InterPro" id="IPR029068">
    <property type="entry name" value="Glyas_Bleomycin-R_OHBP_Dase"/>
</dbReference>
<keyword evidence="4" id="KW-0413">Isomerase</keyword>
<dbReference type="InterPro" id="IPR051785">
    <property type="entry name" value="MMCE/EMCE_epimerase"/>
</dbReference>
<dbReference type="RefSeq" id="WP_013160962.1">
    <property type="nucleotide sequence ID" value="NZ_CP010341.1"/>
</dbReference>
<keyword evidence="2" id="KW-0479">Metal-binding</keyword>
<name>A0A068VRZ1_PROFF</name>
<dbReference type="Pfam" id="PF13669">
    <property type="entry name" value="Glyoxalase_4"/>
    <property type="match status" value="1"/>
</dbReference>
<dbReference type="GO" id="GO:0004493">
    <property type="term" value="F:methylmalonyl-CoA epimerase activity"/>
    <property type="evidence" value="ECO:0007669"/>
    <property type="project" value="UniProtKB-EC"/>
</dbReference>
<dbReference type="Gene3D" id="3.10.180.10">
    <property type="entry name" value="2,3-Dihydroxybiphenyl 1,2-Dioxygenase, domain 1"/>
    <property type="match status" value="1"/>
</dbReference>
<dbReference type="PANTHER" id="PTHR43048">
    <property type="entry name" value="METHYLMALONYL-COA EPIMERASE"/>
    <property type="match status" value="1"/>
</dbReference>
<evidence type="ECO:0000256" key="1">
    <source>
        <dbReference type="ARBA" id="ARBA00009308"/>
    </source>
</evidence>
<dbReference type="GO" id="GO:0046491">
    <property type="term" value="P:L-methylmalonyl-CoA metabolic process"/>
    <property type="evidence" value="ECO:0007669"/>
    <property type="project" value="TreeGrafter"/>
</dbReference>
<feature type="domain" description="VOC" evidence="3">
    <location>
        <begin position="9"/>
        <end position="145"/>
    </location>
</feature>
<dbReference type="AlphaFoldDB" id="A0A068VRZ1"/>
<comment type="similarity">
    <text evidence="1">Belongs to the methylmalonyl-CoA epimerase family.</text>
</comment>
<dbReference type="SUPFAM" id="SSF54593">
    <property type="entry name" value="Glyoxalase/Bleomycin resistance protein/Dihydroxybiphenyl dioxygenase"/>
    <property type="match status" value="1"/>
</dbReference>
<dbReference type="PATRIC" id="fig|66712.6.peg.1147"/>
<dbReference type="SMR" id="A0A068VRZ1"/>
<organism evidence="4">
    <name type="scientific">Propionibacterium freudenreichii subsp. freudenreichii</name>
    <dbReference type="NCBI Taxonomy" id="66712"/>
    <lineage>
        <taxon>Bacteria</taxon>
        <taxon>Bacillati</taxon>
        <taxon>Actinomycetota</taxon>
        <taxon>Actinomycetes</taxon>
        <taxon>Propionibacteriales</taxon>
        <taxon>Propionibacteriaceae</taxon>
        <taxon>Propionibacterium</taxon>
    </lineage>
</organism>
<dbReference type="InterPro" id="IPR017515">
    <property type="entry name" value="MeMalonyl-CoA_epimerase"/>
</dbReference>
<proteinExistence type="inferred from homology"/>
<evidence type="ECO:0000313" key="4">
    <source>
        <dbReference type="EMBL" id="CEP26909.1"/>
    </source>
</evidence>
<dbReference type="InterPro" id="IPR037523">
    <property type="entry name" value="VOC_core"/>
</dbReference>
<dbReference type="PROSITE" id="PS51819">
    <property type="entry name" value="VOC"/>
    <property type="match status" value="1"/>
</dbReference>
<reference evidence="4" key="1">
    <citation type="submission" date="2014-08" db="EMBL/GenBank/DDBJ databases">
        <authorList>
            <person name="Falentin Helene"/>
        </authorList>
    </citation>
    <scope>NUCLEOTIDE SEQUENCE</scope>
</reference>
<dbReference type="EMBL" id="LM676425">
    <property type="protein sequence ID" value="CEP26909.1"/>
    <property type="molecule type" value="Genomic_DNA"/>
</dbReference>
<dbReference type="PANTHER" id="PTHR43048:SF3">
    <property type="entry name" value="METHYLMALONYL-COA EPIMERASE, MITOCHONDRIAL"/>
    <property type="match status" value="1"/>
</dbReference>
<dbReference type="NCBIfam" id="TIGR03081">
    <property type="entry name" value="metmalonyl_epim"/>
    <property type="match status" value="1"/>
</dbReference>
<accession>A0A068VRZ1</accession>
<gene>
    <name evidence="4" type="ORF">PFCIRM138_10560</name>
</gene>
<sequence>MSNEDLFICIDHVAYACPDADEASKYYQETFGWHELHREENPEQGVVEIMMAPAAKLTEHMTQVQVMAPLNDESTVAKWLAKHNGRAGLHHMAWRVDDIDAVSATLRERGVQLLYDEPKLGTGGNRINFMHPKSGKGVLIELTQYPKN</sequence>
<evidence type="ECO:0000256" key="2">
    <source>
        <dbReference type="ARBA" id="ARBA00022723"/>
    </source>
</evidence>
<dbReference type="GO" id="GO:0046872">
    <property type="term" value="F:metal ion binding"/>
    <property type="evidence" value="ECO:0007669"/>
    <property type="project" value="UniProtKB-KW"/>
</dbReference>